<dbReference type="AlphaFoldDB" id="A0A835BFN5"/>
<name>A0A835BFN5_9POAL</name>
<evidence type="ECO:0000313" key="4">
    <source>
        <dbReference type="Proteomes" id="UP000636709"/>
    </source>
</evidence>
<evidence type="ECO:0000259" key="2">
    <source>
        <dbReference type="Pfam" id="PF03478"/>
    </source>
</evidence>
<organism evidence="3 4">
    <name type="scientific">Digitaria exilis</name>
    <dbReference type="NCBI Taxonomy" id="1010633"/>
    <lineage>
        <taxon>Eukaryota</taxon>
        <taxon>Viridiplantae</taxon>
        <taxon>Streptophyta</taxon>
        <taxon>Embryophyta</taxon>
        <taxon>Tracheophyta</taxon>
        <taxon>Spermatophyta</taxon>
        <taxon>Magnoliopsida</taxon>
        <taxon>Liliopsida</taxon>
        <taxon>Poales</taxon>
        <taxon>Poaceae</taxon>
        <taxon>PACMAD clade</taxon>
        <taxon>Panicoideae</taxon>
        <taxon>Panicodae</taxon>
        <taxon>Paniceae</taxon>
        <taxon>Anthephorinae</taxon>
        <taxon>Digitaria</taxon>
    </lineage>
</organism>
<accession>A0A835BFN5</accession>
<evidence type="ECO:0000256" key="1">
    <source>
        <dbReference type="SAM" id="MobiDB-lite"/>
    </source>
</evidence>
<keyword evidence="4" id="KW-1185">Reference proteome</keyword>
<dbReference type="Pfam" id="PF03478">
    <property type="entry name" value="Beta-prop_KIB1-4"/>
    <property type="match status" value="1"/>
</dbReference>
<dbReference type="OrthoDB" id="619541at2759"/>
<dbReference type="Proteomes" id="UP000636709">
    <property type="component" value="Unassembled WGS sequence"/>
</dbReference>
<protein>
    <recommendedName>
        <fullName evidence="2">KIB1-4 beta-propeller domain-containing protein</fullName>
    </recommendedName>
</protein>
<feature type="domain" description="KIB1-4 beta-propeller" evidence="2">
    <location>
        <begin position="242"/>
        <end position="509"/>
    </location>
</feature>
<sequence>MASSSSSLYLDHALGVACLSSSCYLLRISCLRACMFLNFKGRPPNNGEDTDKKEEATDAEAEAEKEGKGWWTGGGLADLGLGEWGLGVYGDAGRCRAALSTGRPTLTDNLCRQAARLRPCQAVLAPGLVPPSQLTGISCPPSAVLTSLTPIADPSTSDLIRSLHCWPELMATMESTMNWNLLPARALRYVSDRLDDPQDFVSFRAVSPAWRQAVPEDSHLRFRPWIVETEPNDDSGSGNVLFYSPISGEYYVIHVAALEGMRTAGYGAGLLLGIDTEDDLSAVLVNPLTGVSTRPPRLPQIFHGTATYGFATDPHIITGENNNNEVVVVVYNRPAGGVPASVAIWRRRGGGGGWAVMPSKTFWMRMPQIRARLLTHGPQVVEAEEAAIAGMNGHAHQGHVEWLPGMHGAYVIEHEGHVRVLVRMEEPAVAGDAPVSPGDLIPGLTFELRNTLDVDGDAIHWADAPELHGKVIFQSQDTGCYVLPESGRFADMKGNFVYFLSWQRQEEVDGDGAVGDGNAFGYFLCKWDMIRRFATVVEKVPGAWDQHKPGMWFMPTFKY</sequence>
<dbReference type="InterPro" id="IPR036047">
    <property type="entry name" value="F-box-like_dom_sf"/>
</dbReference>
<comment type="caution">
    <text evidence="3">The sequence shown here is derived from an EMBL/GenBank/DDBJ whole genome shotgun (WGS) entry which is preliminary data.</text>
</comment>
<dbReference type="InterPro" id="IPR005174">
    <property type="entry name" value="KIB1-4_b-propeller"/>
</dbReference>
<dbReference type="SUPFAM" id="SSF81383">
    <property type="entry name" value="F-box domain"/>
    <property type="match status" value="1"/>
</dbReference>
<reference evidence="3" key="1">
    <citation type="submission" date="2020-07" db="EMBL/GenBank/DDBJ databases">
        <title>Genome sequence and genetic diversity analysis of an under-domesticated orphan crop, white fonio (Digitaria exilis).</title>
        <authorList>
            <person name="Bennetzen J.L."/>
            <person name="Chen S."/>
            <person name="Ma X."/>
            <person name="Wang X."/>
            <person name="Yssel A.E.J."/>
            <person name="Chaluvadi S.R."/>
            <person name="Johnson M."/>
            <person name="Gangashetty P."/>
            <person name="Hamidou F."/>
            <person name="Sanogo M.D."/>
            <person name="Zwaenepoel A."/>
            <person name="Wallace J."/>
            <person name="Van De Peer Y."/>
            <person name="Van Deynze A."/>
        </authorList>
    </citation>
    <scope>NUCLEOTIDE SEQUENCE</scope>
    <source>
        <tissue evidence="3">Leaves</tissue>
    </source>
</reference>
<feature type="region of interest" description="Disordered" evidence="1">
    <location>
        <begin position="45"/>
        <end position="67"/>
    </location>
</feature>
<dbReference type="PANTHER" id="PTHR33165">
    <property type="entry name" value="F-BOX DOMAIN CONTAINING PROTEIN-LIKE-RELATED"/>
    <property type="match status" value="1"/>
</dbReference>
<feature type="compositionally biased region" description="Basic and acidic residues" evidence="1">
    <location>
        <begin position="49"/>
        <end position="67"/>
    </location>
</feature>
<proteinExistence type="predicted"/>
<gene>
    <name evidence="3" type="ORF">HU200_036339</name>
</gene>
<evidence type="ECO:0000313" key="3">
    <source>
        <dbReference type="EMBL" id="KAF8696713.1"/>
    </source>
</evidence>
<dbReference type="EMBL" id="JACEFO010001880">
    <property type="protein sequence ID" value="KAF8696713.1"/>
    <property type="molecule type" value="Genomic_DNA"/>
</dbReference>
<dbReference type="PANTHER" id="PTHR33165:SF76">
    <property type="entry name" value="OS01G0526550 PROTEIN"/>
    <property type="match status" value="1"/>
</dbReference>